<evidence type="ECO:0000256" key="1">
    <source>
        <dbReference type="SAM" id="MobiDB-lite"/>
    </source>
</evidence>
<reference evidence="2 3" key="1">
    <citation type="submission" date="2018-06" db="EMBL/GenBank/DDBJ databases">
        <authorList>
            <consortium name="Pathogen Informatics"/>
            <person name="Doyle S."/>
        </authorList>
    </citation>
    <scope>NUCLEOTIDE SEQUENCE [LARGE SCALE GENOMIC DNA]</scope>
    <source>
        <strain evidence="2 3">NCTC12026</strain>
    </source>
</reference>
<dbReference type="EMBL" id="UGUA01000001">
    <property type="protein sequence ID" value="SUC33739.1"/>
    <property type="molecule type" value="Genomic_DNA"/>
</dbReference>
<dbReference type="Proteomes" id="UP000255129">
    <property type="component" value="Unassembled WGS sequence"/>
</dbReference>
<feature type="region of interest" description="Disordered" evidence="1">
    <location>
        <begin position="1"/>
        <end position="55"/>
    </location>
</feature>
<dbReference type="AlphaFoldDB" id="A0A379FY86"/>
<accession>A0A379FY86</accession>
<evidence type="ECO:0000313" key="3">
    <source>
        <dbReference type="Proteomes" id="UP000255129"/>
    </source>
</evidence>
<organism evidence="2 3">
    <name type="scientific">Providencia rustigianii</name>
    <dbReference type="NCBI Taxonomy" id="158850"/>
    <lineage>
        <taxon>Bacteria</taxon>
        <taxon>Pseudomonadati</taxon>
        <taxon>Pseudomonadota</taxon>
        <taxon>Gammaproteobacteria</taxon>
        <taxon>Enterobacterales</taxon>
        <taxon>Morganellaceae</taxon>
        <taxon>Providencia</taxon>
    </lineage>
</organism>
<feature type="compositionally biased region" description="Basic and acidic residues" evidence="1">
    <location>
        <begin position="35"/>
        <end position="52"/>
    </location>
</feature>
<proteinExistence type="predicted"/>
<dbReference type="RefSeq" id="WP_113532736.1">
    <property type="nucleotide sequence ID" value="NZ_UGUA01000001.1"/>
</dbReference>
<dbReference type="OrthoDB" id="6627274at2"/>
<sequence length="271" mass="30413">MADVSNQGNATPKQRSNRRGNSRSNTRPNGGANDNRIDRPPVRRGRRREEKTPFSNPEIDLKITLETQEGIRLFTRHFNPVSQALFNIMINTTRIERMGIRGAAAEAKKAIDKVIDVPVREINICIEMLTKMLEEENEIEVAEVKYTNPREFETKTRTPEATKVLRMFSSYDKAITLLDKGYLNAMAPADEVEDTKFRLTSSIQNLSATIQQLSKNAIAQLEEKGLSISREGSGIPAVVQTVSDAETTDVELEIQSNPTVVLEAEQQDKPE</sequence>
<feature type="compositionally biased region" description="Polar residues" evidence="1">
    <location>
        <begin position="1"/>
        <end position="14"/>
    </location>
</feature>
<evidence type="ECO:0000313" key="2">
    <source>
        <dbReference type="EMBL" id="SUC33739.1"/>
    </source>
</evidence>
<feature type="compositionally biased region" description="Low complexity" evidence="1">
    <location>
        <begin position="22"/>
        <end position="31"/>
    </location>
</feature>
<name>A0A379FY86_9GAMM</name>
<gene>
    <name evidence="2" type="ORF">NCTC12026_00060</name>
</gene>
<evidence type="ECO:0008006" key="4">
    <source>
        <dbReference type="Google" id="ProtNLM"/>
    </source>
</evidence>
<protein>
    <recommendedName>
        <fullName evidence="4">DUF1845 domain-containing protein</fullName>
    </recommendedName>
</protein>
<dbReference type="GeneID" id="89492352"/>